<dbReference type="EMBL" id="CP028858">
    <property type="protein sequence ID" value="AWB27453.1"/>
    <property type="molecule type" value="Genomic_DNA"/>
</dbReference>
<evidence type="ECO:0000259" key="1">
    <source>
        <dbReference type="Pfam" id="PF04289"/>
    </source>
</evidence>
<gene>
    <name evidence="3" type="ORF">HARCEL1_06905</name>
</gene>
<accession>A0A2R4X142</accession>
<dbReference type="GeneID" id="36512222"/>
<evidence type="ECO:0000259" key="2">
    <source>
        <dbReference type="Pfam" id="PF20766"/>
    </source>
</evidence>
<dbReference type="InterPro" id="IPR007386">
    <property type="entry name" value="DUF447_N"/>
</dbReference>
<organism evidence="3 4">
    <name type="scientific">Halococcoides cellulosivorans</name>
    <dbReference type="NCBI Taxonomy" id="1679096"/>
    <lineage>
        <taxon>Archaea</taxon>
        <taxon>Methanobacteriati</taxon>
        <taxon>Methanobacteriota</taxon>
        <taxon>Stenosarchaea group</taxon>
        <taxon>Halobacteria</taxon>
        <taxon>Halobacteriales</taxon>
        <taxon>Haloarculaceae</taxon>
        <taxon>Halococcoides</taxon>
    </lineage>
</organism>
<dbReference type="SUPFAM" id="SSF50475">
    <property type="entry name" value="FMN-binding split barrel"/>
    <property type="match status" value="1"/>
</dbReference>
<feature type="domain" description="DUF447" evidence="2">
    <location>
        <begin position="129"/>
        <end position="181"/>
    </location>
</feature>
<dbReference type="KEGG" id="harc:HARCEL1_06905"/>
<feature type="domain" description="DUF447" evidence="1">
    <location>
        <begin position="12"/>
        <end position="120"/>
    </location>
</feature>
<proteinExistence type="predicted"/>
<name>A0A2R4X142_9EURY</name>
<dbReference type="AlphaFoldDB" id="A0A2R4X142"/>
<protein>
    <submittedName>
        <fullName evidence="3">DUF447 domain-containing protein</fullName>
    </submittedName>
</protein>
<keyword evidence="4" id="KW-1185">Reference proteome</keyword>
<sequence length="190" mass="20468">MSAWPLDLRGVTETVVTTPAGDGTHRVAAMGIHAGDPVWARTYGGSQTHANLRACGECVVHFTRDPALVVEAALGEQWVADPHLGAPARVEIEAREIDRGEAGETPWTEWALDPVDATVERRTVPRIERAVGAVVEAAVAASRLGVPDTDRDRLLERITDAESVVDSCGDQRARAAMRRLHQLRADPAAE</sequence>
<dbReference type="InterPro" id="IPR049288">
    <property type="entry name" value="DUF447_C"/>
</dbReference>
<evidence type="ECO:0000313" key="3">
    <source>
        <dbReference type="EMBL" id="AWB27453.1"/>
    </source>
</evidence>
<dbReference type="Gene3D" id="2.30.110.10">
    <property type="entry name" value="Electron Transport, Fmn-binding Protein, Chain A"/>
    <property type="match status" value="1"/>
</dbReference>
<dbReference type="Proteomes" id="UP000244727">
    <property type="component" value="Chromosome"/>
</dbReference>
<dbReference type="InterPro" id="IPR012349">
    <property type="entry name" value="Split_barrel_FMN-bd"/>
</dbReference>
<dbReference type="Gene3D" id="1.20.58.290">
    <property type="entry name" value="Hypothetical membrane protein ta0354_69_121"/>
    <property type="match status" value="1"/>
</dbReference>
<reference evidence="3 4" key="1">
    <citation type="submission" date="2018-04" db="EMBL/GenBank/DDBJ databases">
        <title>Halococcoides cellulosivorans gen. nov., sp. nov., an extremely halophilic cellulose-utilizing haloarchaeon from hypersaline lakes.</title>
        <authorList>
            <person name="Sorokin D.Y."/>
            <person name="Toshchakov S.V."/>
            <person name="Samarov N.I."/>
            <person name="Korzhenkov A."/>
            <person name="Kublanov I.V."/>
        </authorList>
    </citation>
    <scope>NUCLEOTIDE SEQUENCE [LARGE SCALE GENOMIC DNA]</scope>
    <source>
        <strain evidence="3 4">HArcel1</strain>
    </source>
</reference>
<dbReference type="Pfam" id="PF20766">
    <property type="entry name" value="DUF447_C"/>
    <property type="match status" value="1"/>
</dbReference>
<dbReference type="RefSeq" id="WP_108381822.1">
    <property type="nucleotide sequence ID" value="NZ_CP028858.1"/>
</dbReference>
<evidence type="ECO:0000313" key="4">
    <source>
        <dbReference type="Proteomes" id="UP000244727"/>
    </source>
</evidence>
<dbReference type="Pfam" id="PF04289">
    <property type="entry name" value="DUF447_N"/>
    <property type="match status" value="1"/>
</dbReference>